<gene>
    <name evidence="3" type="ORF">MHBO_002921</name>
</gene>
<dbReference type="InterPro" id="IPR007180">
    <property type="entry name" value="DUF382"/>
</dbReference>
<dbReference type="Pfam" id="PF04037">
    <property type="entry name" value="DUF382"/>
    <property type="match status" value="1"/>
</dbReference>
<name>A0ABV2ANZ7_9EUKA</name>
<feature type="compositionally biased region" description="Basic residues" evidence="1">
    <location>
        <begin position="394"/>
        <end position="424"/>
    </location>
</feature>
<dbReference type="Proteomes" id="UP001439008">
    <property type="component" value="Unassembled WGS sequence"/>
</dbReference>
<feature type="compositionally biased region" description="Basic and acidic residues" evidence="1">
    <location>
        <begin position="374"/>
        <end position="393"/>
    </location>
</feature>
<organism evidence="3 4">
    <name type="scientific">Bonamia ostreae</name>
    <dbReference type="NCBI Taxonomy" id="126728"/>
    <lineage>
        <taxon>Eukaryota</taxon>
        <taxon>Sar</taxon>
        <taxon>Rhizaria</taxon>
        <taxon>Endomyxa</taxon>
        <taxon>Ascetosporea</taxon>
        <taxon>Haplosporida</taxon>
        <taxon>Bonamia</taxon>
    </lineage>
</organism>
<dbReference type="InterPro" id="IPR006568">
    <property type="entry name" value="PSP_pro-rich"/>
</dbReference>
<feature type="domain" description="PSP proline-rich" evidence="2">
    <location>
        <begin position="265"/>
        <end position="318"/>
    </location>
</feature>
<feature type="compositionally biased region" description="Basic and acidic residues" evidence="1">
    <location>
        <begin position="358"/>
        <end position="367"/>
    </location>
</feature>
<dbReference type="InterPro" id="IPR052584">
    <property type="entry name" value="U2_snRNP_Complex_Component"/>
</dbReference>
<proteinExistence type="predicted"/>
<feature type="compositionally biased region" description="Basic residues" evidence="1">
    <location>
        <begin position="1"/>
        <end position="20"/>
    </location>
</feature>
<feature type="compositionally biased region" description="Basic and acidic residues" evidence="1">
    <location>
        <begin position="55"/>
        <end position="82"/>
    </location>
</feature>
<keyword evidence="4" id="KW-1185">Reference proteome</keyword>
<dbReference type="PANTHER" id="PTHR12785:SF6">
    <property type="entry name" value="SPLICING FACTOR 3B SUBUNIT 2"/>
    <property type="match status" value="1"/>
</dbReference>
<feature type="region of interest" description="Disordered" evidence="1">
    <location>
        <begin position="358"/>
        <end position="424"/>
    </location>
</feature>
<sequence>MANKRAAKRKRAKERKRILRKQQNAIKEKLQKQGQNSEPDDADLDYVVEMPSAMKDNETYKQIFEKLDPTKQNRSSEDDKNYPVETVAEGAAERLKAQAELSEEDSDSEDEEEKARLSNKKRKLRDRLTIAQLKQVVDRPDLVELHDPNSPDPTLLVLLKSARNSVPVPAHWCDKRRYLAGKRGVQKVVFQLPKAILDTGISDLRNPGKLATLKQKQRQRMNPKIGRLDVDYQKLHAAFFRNMVKPRMTSHGDIYYLGKENEVRYRKHRPGALSKRLRNALHMMENAPPPYLINMQRFGPPPSYPQLRIPGLNAPIPPGCKYGYGDCQWGKPPVNEVFFLILERLPAVRRPLRREFDVRAGGGEHDGGVSVGRSRRERELRGRIRRRGGEPIRRGGRRARRKRRGRTRRRRGREQRKRRLPENR</sequence>
<dbReference type="Pfam" id="PF04046">
    <property type="entry name" value="PSP"/>
    <property type="match status" value="1"/>
</dbReference>
<protein>
    <recommendedName>
        <fullName evidence="2">PSP proline-rich domain-containing protein</fullName>
    </recommendedName>
</protein>
<accession>A0ABV2ANZ7</accession>
<evidence type="ECO:0000256" key="1">
    <source>
        <dbReference type="SAM" id="MobiDB-lite"/>
    </source>
</evidence>
<evidence type="ECO:0000259" key="2">
    <source>
        <dbReference type="SMART" id="SM00581"/>
    </source>
</evidence>
<comment type="caution">
    <text evidence="3">The sequence shown here is derived from an EMBL/GenBank/DDBJ whole genome shotgun (WGS) entry which is preliminary data.</text>
</comment>
<dbReference type="SMART" id="SM00581">
    <property type="entry name" value="PSP"/>
    <property type="match status" value="1"/>
</dbReference>
<dbReference type="PANTHER" id="PTHR12785">
    <property type="entry name" value="SPLICING FACTOR 3B"/>
    <property type="match status" value="1"/>
</dbReference>
<evidence type="ECO:0000313" key="3">
    <source>
        <dbReference type="EMBL" id="MES1921390.1"/>
    </source>
</evidence>
<feature type="compositionally biased region" description="Acidic residues" evidence="1">
    <location>
        <begin position="101"/>
        <end position="112"/>
    </location>
</feature>
<feature type="region of interest" description="Disordered" evidence="1">
    <location>
        <begin position="1"/>
        <end position="121"/>
    </location>
</feature>
<reference evidence="3 4" key="1">
    <citation type="journal article" date="2024" name="BMC Biol.">
        <title>Comparative genomics of Ascetosporea gives new insight into the evolutionary basis for animal parasitism in Rhizaria.</title>
        <authorList>
            <person name="Hiltunen Thoren M."/>
            <person name="Onut-Brannstrom I."/>
            <person name="Alfjorden A."/>
            <person name="Peckova H."/>
            <person name="Swords F."/>
            <person name="Hooper C."/>
            <person name="Holzer A.S."/>
            <person name="Bass D."/>
            <person name="Burki F."/>
        </authorList>
    </citation>
    <scope>NUCLEOTIDE SEQUENCE [LARGE SCALE GENOMIC DNA]</scope>
    <source>
        <strain evidence="3">20-A016</strain>
    </source>
</reference>
<evidence type="ECO:0000313" key="4">
    <source>
        <dbReference type="Proteomes" id="UP001439008"/>
    </source>
</evidence>
<dbReference type="EMBL" id="JBDODL010001301">
    <property type="protein sequence ID" value="MES1921390.1"/>
    <property type="molecule type" value="Genomic_DNA"/>
</dbReference>